<dbReference type="AlphaFoldDB" id="A0A1I8AEW9"/>
<feature type="compositionally biased region" description="Polar residues" evidence="1">
    <location>
        <begin position="91"/>
        <end position="100"/>
    </location>
</feature>
<reference evidence="3" key="1">
    <citation type="submission" date="2016-11" db="UniProtKB">
        <authorList>
            <consortium name="WormBaseParasite"/>
        </authorList>
    </citation>
    <scope>IDENTIFICATION</scope>
</reference>
<evidence type="ECO:0000313" key="3">
    <source>
        <dbReference type="WBParaSite" id="L893_g4912.t1"/>
    </source>
</evidence>
<feature type="region of interest" description="Disordered" evidence="1">
    <location>
        <begin position="47"/>
        <end position="100"/>
    </location>
</feature>
<protein>
    <submittedName>
        <fullName evidence="3">Secreted protein</fullName>
    </submittedName>
</protein>
<evidence type="ECO:0000256" key="1">
    <source>
        <dbReference type="SAM" id="MobiDB-lite"/>
    </source>
</evidence>
<accession>A0A1I8AEW9</accession>
<dbReference type="Proteomes" id="UP000095287">
    <property type="component" value="Unplaced"/>
</dbReference>
<keyword evidence="2" id="KW-1185">Reference proteome</keyword>
<evidence type="ECO:0000313" key="2">
    <source>
        <dbReference type="Proteomes" id="UP000095287"/>
    </source>
</evidence>
<proteinExistence type="predicted"/>
<name>A0A1I8AEW9_9BILA</name>
<organism evidence="2 3">
    <name type="scientific">Steinernema glaseri</name>
    <dbReference type="NCBI Taxonomy" id="37863"/>
    <lineage>
        <taxon>Eukaryota</taxon>
        <taxon>Metazoa</taxon>
        <taxon>Ecdysozoa</taxon>
        <taxon>Nematoda</taxon>
        <taxon>Chromadorea</taxon>
        <taxon>Rhabditida</taxon>
        <taxon>Tylenchina</taxon>
        <taxon>Panagrolaimomorpha</taxon>
        <taxon>Strongyloidoidea</taxon>
        <taxon>Steinernematidae</taxon>
        <taxon>Steinernema</taxon>
    </lineage>
</organism>
<sequence>MAGLIGIVPATRLSSGGDHAFQVSQQIIRLSQYLLLFQNFRTPRCWSPLTASSSNIECSPRENWEAPTRSQSSRSTKMKREIQRRLRPRRTSGNQKISCK</sequence>
<dbReference type="WBParaSite" id="L893_g4912.t1">
    <property type="protein sequence ID" value="L893_g4912.t1"/>
    <property type="gene ID" value="L893_g4912"/>
</dbReference>